<dbReference type="GO" id="GO:0017178">
    <property type="term" value="F:diphthine-ammonia ligase activity"/>
    <property type="evidence" value="ECO:0007669"/>
    <property type="project" value="TreeGrafter"/>
</dbReference>
<evidence type="ECO:0000313" key="2">
    <source>
        <dbReference type="EMBL" id="KAF4633031.1"/>
    </source>
</evidence>
<evidence type="ECO:0000259" key="1">
    <source>
        <dbReference type="Pfam" id="PF01902"/>
    </source>
</evidence>
<dbReference type="CDD" id="cd06156">
    <property type="entry name" value="eu_AANH_C_2"/>
    <property type="match status" value="1"/>
</dbReference>
<dbReference type="GO" id="GO:0017183">
    <property type="term" value="P:protein histidyl modification to diphthamide"/>
    <property type="evidence" value="ECO:0007669"/>
    <property type="project" value="TreeGrafter"/>
</dbReference>
<dbReference type="Gene3D" id="3.90.1490.10">
    <property type="entry name" value="putative n-type atp pyrophosphatase, domain 2"/>
    <property type="match status" value="1"/>
</dbReference>
<dbReference type="OrthoDB" id="686384at2759"/>
<gene>
    <name evidence="2" type="ORF">G7Y89_g5103</name>
</gene>
<dbReference type="Proteomes" id="UP000566819">
    <property type="component" value="Unassembled WGS sequence"/>
</dbReference>
<comment type="caution">
    <text evidence="2">The sequence shown here is derived from an EMBL/GenBank/DDBJ whole genome shotgun (WGS) entry which is preliminary data.</text>
</comment>
<dbReference type="SUPFAM" id="SSF52402">
    <property type="entry name" value="Adenine nucleotide alpha hydrolases-like"/>
    <property type="match status" value="1"/>
</dbReference>
<dbReference type="InterPro" id="IPR030662">
    <property type="entry name" value="DPH6/MJ0570"/>
</dbReference>
<protein>
    <recommendedName>
        <fullName evidence="1">Diphthamide synthase domain-containing protein</fullName>
    </recommendedName>
</protein>
<name>A0A8H4RPH3_9HELO</name>
<dbReference type="PANTHER" id="PTHR12196:SF2">
    <property type="entry name" value="DIPHTHINE--AMMONIA LIGASE"/>
    <property type="match status" value="1"/>
</dbReference>
<keyword evidence="3" id="KW-1185">Reference proteome</keyword>
<dbReference type="InterPro" id="IPR006175">
    <property type="entry name" value="YjgF/YER057c/UK114"/>
</dbReference>
<organism evidence="2 3">
    <name type="scientific">Cudoniella acicularis</name>
    <dbReference type="NCBI Taxonomy" id="354080"/>
    <lineage>
        <taxon>Eukaryota</taxon>
        <taxon>Fungi</taxon>
        <taxon>Dikarya</taxon>
        <taxon>Ascomycota</taxon>
        <taxon>Pezizomycotina</taxon>
        <taxon>Leotiomycetes</taxon>
        <taxon>Helotiales</taxon>
        <taxon>Tricladiaceae</taxon>
        <taxon>Cudoniella</taxon>
    </lineage>
</organism>
<dbReference type="Pfam" id="PF01042">
    <property type="entry name" value="Ribonuc_L-PSP"/>
    <property type="match status" value="1"/>
</dbReference>
<sequence length="585" mass="64484">MQSVGLDARIVKVASGGLDESFLWENVADPIAMRRIERSMKRFSTDGDGAVLGEGGEFETLVINGPQSLFKGRIEVSEESRVIVREGGGAAWLRIRHAQVVMKDSNESTNSECRIPQLLEPRFSEVLDFLVNDSNDSGSPQSSLNADSTSTSLRTAIQPVTQTAMSNICHWTVSAKGQNPVLSVVEQATELIADIRRLLVENSLKPTDIISTIIILRSMDDFAAVNKIYSALFSEPNPPSRVTISCGDMLPTNTHLIIHLKVSKPDIPSQSSPQMRKALHVQSRSYWAPANIGPYSQAISTLVASTAESQEDEIWTVAVAGQIPLIPHAMSLPATTTNEGGDLLGDFKHQVVLALQHLWRIGQEMDVAWWTSAVAYLPRASADTNTSRAAIAGQAWRYLHRRPIADDDLDDGEGRDLWEEKHYAGMENRGGRRLSKMLPDWDVVKPHGDRGEPIPPFFAVEVEELPRKSGVEWHAHLGVVNGPVELHLIIHGGEWAIYQSSFGGTLQSVVMINYMKSPSSLRKAVDEVFKVLCLETTDERNWHSSYLDVSIQEALEPRLFGCAIPCRSIWDISGKRLGACLILGT</sequence>
<dbReference type="Pfam" id="PF01902">
    <property type="entry name" value="Diphthami_syn_2"/>
    <property type="match status" value="1"/>
</dbReference>
<evidence type="ECO:0000313" key="3">
    <source>
        <dbReference type="Proteomes" id="UP000566819"/>
    </source>
</evidence>
<dbReference type="CDD" id="cd06155">
    <property type="entry name" value="eu_AANH_C_1"/>
    <property type="match status" value="1"/>
</dbReference>
<dbReference type="AlphaFoldDB" id="A0A8H4RPH3"/>
<accession>A0A8H4RPH3</accession>
<dbReference type="EMBL" id="JAAMPI010000296">
    <property type="protein sequence ID" value="KAF4633031.1"/>
    <property type="molecule type" value="Genomic_DNA"/>
</dbReference>
<dbReference type="InterPro" id="IPR035959">
    <property type="entry name" value="RutC-like_sf"/>
</dbReference>
<dbReference type="SUPFAM" id="SSF55298">
    <property type="entry name" value="YjgF-like"/>
    <property type="match status" value="2"/>
</dbReference>
<proteinExistence type="predicted"/>
<feature type="domain" description="Diphthamide synthase" evidence="1">
    <location>
        <begin position="5"/>
        <end position="80"/>
    </location>
</feature>
<dbReference type="PANTHER" id="PTHR12196">
    <property type="entry name" value="DOMAIN OF UNKNOWN FUNCTION 71 DUF71 -CONTAINING PROTEIN"/>
    <property type="match status" value="1"/>
</dbReference>
<dbReference type="InterPro" id="IPR002761">
    <property type="entry name" value="Diphthami_syn_dom"/>
</dbReference>
<reference evidence="2 3" key="1">
    <citation type="submission" date="2020-03" db="EMBL/GenBank/DDBJ databases">
        <title>Draft Genome Sequence of Cudoniella acicularis.</title>
        <authorList>
            <person name="Buettner E."/>
            <person name="Kellner H."/>
        </authorList>
    </citation>
    <scope>NUCLEOTIDE SEQUENCE [LARGE SCALE GENOMIC DNA]</scope>
    <source>
        <strain evidence="2 3">DSM 108380</strain>
    </source>
</reference>
<dbReference type="Gene3D" id="3.30.1330.40">
    <property type="entry name" value="RutC-like"/>
    <property type="match status" value="2"/>
</dbReference>